<protein>
    <submittedName>
        <fullName evidence="3">Cyclodeaminase/cyclohydrolase family protein</fullName>
    </submittedName>
</protein>
<name>A0ABS8FDD7_9FIRM</name>
<evidence type="ECO:0000313" key="4">
    <source>
        <dbReference type="Proteomes" id="UP001199236"/>
    </source>
</evidence>
<proteinExistence type="predicted"/>
<keyword evidence="1" id="KW-0175">Coiled coil</keyword>
<feature type="coiled-coil region" evidence="1">
    <location>
        <begin position="52"/>
        <end position="79"/>
    </location>
</feature>
<comment type="caution">
    <text evidence="3">The sequence shown here is derived from an EMBL/GenBank/DDBJ whole genome shotgun (WGS) entry which is preliminary data.</text>
</comment>
<evidence type="ECO:0000256" key="1">
    <source>
        <dbReference type="SAM" id="Coils"/>
    </source>
</evidence>
<reference evidence="3 4" key="1">
    <citation type="submission" date="2021-10" db="EMBL/GenBank/DDBJ databases">
        <title>Anaerobic single-cell dispensing facilitates the cultivation of human gut bacteria.</title>
        <authorList>
            <person name="Afrizal A."/>
        </authorList>
    </citation>
    <scope>NUCLEOTIDE SEQUENCE [LARGE SCALE GENOMIC DNA]</scope>
    <source>
        <strain evidence="3 4">CLA-AA-H223</strain>
    </source>
</reference>
<evidence type="ECO:0000259" key="2">
    <source>
        <dbReference type="Pfam" id="PF04961"/>
    </source>
</evidence>
<accession>A0ABS8FDD7</accession>
<evidence type="ECO:0000313" key="3">
    <source>
        <dbReference type="EMBL" id="MCC2212257.1"/>
    </source>
</evidence>
<sequence>MELMNLSCEGFLEELASKAAAPGGGGASALVGAAGVALGSMVGSLTVGKKKYAAVEADIIALNVRAEALRKRLEALVQADAEAFLPVAAAYKLPKETPEQQAHKAAVLEKALDRACAVPLEVMTACGEGIALAAEYAEKGSVLARSDAGCAALFCKAAMQAAGLNVKVNTRLMADKAHADALEARAEQLLAEFVPQADRVYQTVSNE</sequence>
<gene>
    <name evidence="3" type="ORF">LKD34_01835</name>
</gene>
<dbReference type="Gene3D" id="1.20.120.680">
    <property type="entry name" value="Formiminotetrahydrofolate cyclodeaminase monomer, up-and-down helical bundle"/>
    <property type="match status" value="1"/>
</dbReference>
<dbReference type="InterPro" id="IPR007044">
    <property type="entry name" value="Cyclodeamin/CycHdrlase"/>
</dbReference>
<dbReference type="InterPro" id="IPR036178">
    <property type="entry name" value="Formintransfe-cycloase-like_sf"/>
</dbReference>
<dbReference type="Proteomes" id="UP001199236">
    <property type="component" value="Unassembled WGS sequence"/>
</dbReference>
<dbReference type="EMBL" id="JAJEQO010000002">
    <property type="protein sequence ID" value="MCC2212257.1"/>
    <property type="molecule type" value="Genomic_DNA"/>
</dbReference>
<dbReference type="SUPFAM" id="SSF101262">
    <property type="entry name" value="Methenyltetrahydrofolate cyclohydrolase-like"/>
    <property type="match status" value="1"/>
</dbReference>
<feature type="domain" description="Cyclodeaminase/cyclohydrolase" evidence="2">
    <location>
        <begin position="7"/>
        <end position="188"/>
    </location>
</feature>
<dbReference type="Pfam" id="PF04961">
    <property type="entry name" value="FTCD_C"/>
    <property type="match status" value="1"/>
</dbReference>
<keyword evidence="4" id="KW-1185">Reference proteome</keyword>
<organism evidence="3 4">
    <name type="scientific">Faecalibacterium hominis</name>
    <name type="common">ex Afrizal et al. 2022</name>
    <dbReference type="NCBI Taxonomy" id="2881265"/>
    <lineage>
        <taxon>Bacteria</taxon>
        <taxon>Bacillati</taxon>
        <taxon>Bacillota</taxon>
        <taxon>Clostridia</taxon>
        <taxon>Eubacteriales</taxon>
        <taxon>Oscillospiraceae</taxon>
        <taxon>Faecalibacterium</taxon>
    </lineage>
</organism>